<gene>
    <name evidence="5" type="ORF">BXYJ_LOCUS3820</name>
</gene>
<dbReference type="Proteomes" id="UP000095284">
    <property type="component" value="Unplaced"/>
</dbReference>
<dbReference type="PANTHER" id="PTHR13371">
    <property type="entry name" value="GLYCINE-, GLUTAMATE-, THIENYLCYCLOHEXYLPIPERIDINE-BINDING PROTEIN"/>
    <property type="match status" value="1"/>
</dbReference>
<reference evidence="9" key="1">
    <citation type="submission" date="2016-11" db="UniProtKB">
        <authorList>
            <consortium name="WormBaseParasite"/>
        </authorList>
    </citation>
    <scope>IDENTIFICATION</scope>
</reference>
<dbReference type="eggNOG" id="KOG4825">
    <property type="taxonomic scope" value="Eukaryota"/>
</dbReference>
<evidence type="ECO:0000313" key="6">
    <source>
        <dbReference type="EMBL" id="CAG9096265.1"/>
    </source>
</evidence>
<dbReference type="PANTHER" id="PTHR13371:SF0">
    <property type="entry name" value="CENTROSOMAL PROTEIN OF 104 KDA"/>
    <property type="match status" value="1"/>
</dbReference>
<feature type="compositionally biased region" description="Polar residues" evidence="2">
    <location>
        <begin position="306"/>
        <end position="316"/>
    </location>
</feature>
<feature type="compositionally biased region" description="Basic and acidic residues" evidence="2">
    <location>
        <begin position="179"/>
        <end position="190"/>
    </location>
</feature>
<organism evidence="7 9">
    <name type="scientific">Bursaphelenchus xylophilus</name>
    <name type="common">Pinewood nematode worm</name>
    <name type="synonym">Aphelenchoides xylophilus</name>
    <dbReference type="NCBI Taxonomy" id="6326"/>
    <lineage>
        <taxon>Eukaryota</taxon>
        <taxon>Metazoa</taxon>
        <taxon>Ecdysozoa</taxon>
        <taxon>Nematoda</taxon>
        <taxon>Chromadorea</taxon>
        <taxon>Rhabditida</taxon>
        <taxon>Tylenchina</taxon>
        <taxon>Tylenchomorpha</taxon>
        <taxon>Aphelenchoidea</taxon>
        <taxon>Aphelenchoididae</taxon>
        <taxon>Bursaphelenchus</taxon>
    </lineage>
</organism>
<dbReference type="SMR" id="A0A1I7RPM0"/>
<sequence length="923" mass="104407">MNKLEWKLLPNPRIEKLGETGFVTEPFVDFPVEVIVQLKGLSHISYIQFLVHTQFIPDQLLISHLVDNEFEPVGTVYFKPRESIDGKQEEKKVLLSCKVFILKLTFINAHESEINPENRIGITEMSIYGRDTVTPSKSTLYGNTSSTISIFKPRLPAEFDETVSSVNSLTGRGRRRNRNERQNLDPTTEEIRSQIRQARSAIDDAVRAENFALAKRMQDSKAQLELVLKQLQDATRAKQEAIRQEDYNRAQELTDQINSLRGNAMANVDTNFINVATPRIQPPTPLPIETPQQSLPLPRIEPIPLTPSTLSNNSFARNPPNPERRSDLILPPISPLTFDSSINSQNGLYRPYQRIRRFSDPADYNTRVKDDQKSLASTWSSIFRPIRPNVNVSPASTRFLDKENRPIRPSKAYLNDQNGQALDELTLDQLLDQVNPSDRTHVTRAVNVFGLKPVAEVYSKHFKDRRSGLKKITEAVAISTSNSRDVIRVALPLLVRGLSDKIYRVYEAAVLLLESMLNYISNRNMSNEIPRLADATSQILISRTGDTVTDQRFASKTFEVADSLFKKDSSIGTEFLNKFSQPLKPNQSVRTSRGQAQIVNSGLQSLISQSNRLNTQNLIKFGADCIDHYDGEVRKYGREILMTLYSTGNRKEIRDTVTKDTVEHERSRGLRNILEQFDQKDKDDGITVTLKSPSVRNLPIAPTRGPRTSSNPRVTIKTPSRSSKSSSSRTTKSPSVRRSTGGSRRSTRSEGSRRSRSSHSNTSNKSIKSIVRPPTTTKMDPKNVKIQLDGSRLSDSGTTDYSKVCMYCGVQNNTLNLTGLENHYKNDCPMLTECSHCKEIVETRHLHDHLIHECPNKGDYKECDRCKQAVLGTLYTKHRSSSKCRLVPPNTGRCPLCYQDVSPDNDIGWREHLMKKCKANKRR</sequence>
<dbReference type="InterPro" id="IPR052607">
    <property type="entry name" value="CEP104-like"/>
</dbReference>
<dbReference type="Pfam" id="PF21040">
    <property type="entry name" value="CEP104-like_TOG"/>
    <property type="match status" value="1"/>
</dbReference>
<feature type="region of interest" description="Disordered" evidence="2">
    <location>
        <begin position="684"/>
        <end position="782"/>
    </location>
</feature>
<feature type="domain" description="Centrosomal protein CEP104 Zn finger" evidence="4">
    <location>
        <begin position="804"/>
        <end position="914"/>
    </location>
</feature>
<dbReference type="Gene3D" id="1.25.10.10">
    <property type="entry name" value="Leucine-rich Repeat Variant"/>
    <property type="match status" value="1"/>
</dbReference>
<evidence type="ECO:0000313" key="9">
    <source>
        <dbReference type="WBParaSite" id="BXY_0266100.1"/>
    </source>
</evidence>
<feature type="region of interest" description="Disordered" evidence="2">
    <location>
        <begin position="305"/>
        <end position="327"/>
    </location>
</feature>
<name>A0A1I7RPM0_BURXY</name>
<dbReference type="OrthoDB" id="66599at2759"/>
<evidence type="ECO:0000256" key="1">
    <source>
        <dbReference type="SAM" id="Coils"/>
    </source>
</evidence>
<accession>A0A1I7RPM0</accession>
<dbReference type="Pfam" id="PF21039">
    <property type="entry name" value="CEP104_ZnF"/>
    <property type="match status" value="1"/>
</dbReference>
<keyword evidence="8" id="KW-1185">Reference proteome</keyword>
<dbReference type="EMBL" id="CAJFCV020000002">
    <property type="protein sequence ID" value="CAG9096265.1"/>
    <property type="molecule type" value="Genomic_DNA"/>
</dbReference>
<feature type="domain" description="Centrosomal protein CEP104 N-terminal" evidence="3">
    <location>
        <begin position="21"/>
        <end position="129"/>
    </location>
</feature>
<feature type="coiled-coil region" evidence="1">
    <location>
        <begin position="214"/>
        <end position="244"/>
    </location>
</feature>
<dbReference type="WBParaSite" id="BXY_0266100.1">
    <property type="protein sequence ID" value="BXY_0266100.1"/>
    <property type="gene ID" value="BXY_0266100"/>
</dbReference>
<feature type="compositionally biased region" description="Low complexity" evidence="2">
    <location>
        <begin position="717"/>
        <end position="744"/>
    </location>
</feature>
<keyword evidence="1" id="KW-0175">Coiled coil</keyword>
<dbReference type="InterPro" id="IPR016024">
    <property type="entry name" value="ARM-type_fold"/>
</dbReference>
<evidence type="ECO:0000259" key="3">
    <source>
        <dbReference type="Pfam" id="PF21038"/>
    </source>
</evidence>
<dbReference type="Pfam" id="PF21038">
    <property type="entry name" value="CEP104_N"/>
    <property type="match status" value="1"/>
</dbReference>
<feature type="region of interest" description="Disordered" evidence="2">
    <location>
        <begin position="166"/>
        <end position="190"/>
    </location>
</feature>
<proteinExistence type="predicted"/>
<dbReference type="InterPro" id="IPR048739">
    <property type="entry name" value="CEP104_N"/>
</dbReference>
<protein>
    <submittedName>
        <fullName evidence="5">(pine wood nematode) hypothetical protein</fullName>
    </submittedName>
    <submittedName>
        <fullName evidence="9">UVR domain-containing protein</fullName>
    </submittedName>
</protein>
<evidence type="ECO:0000256" key="2">
    <source>
        <dbReference type="SAM" id="MobiDB-lite"/>
    </source>
</evidence>
<dbReference type="EMBL" id="CAJFDI010000002">
    <property type="protein sequence ID" value="CAD5215019.1"/>
    <property type="molecule type" value="Genomic_DNA"/>
</dbReference>
<dbReference type="Proteomes" id="UP000582659">
    <property type="component" value="Unassembled WGS sequence"/>
</dbReference>
<dbReference type="InterPro" id="IPR048738">
    <property type="entry name" value="CEP104_Znf"/>
</dbReference>
<dbReference type="InterPro" id="IPR011989">
    <property type="entry name" value="ARM-like"/>
</dbReference>
<evidence type="ECO:0000313" key="5">
    <source>
        <dbReference type="EMBL" id="CAD5215019.1"/>
    </source>
</evidence>
<reference evidence="6" key="2">
    <citation type="submission" date="2020-08" db="EMBL/GenBank/DDBJ databases">
        <authorList>
            <person name="Kikuchi T."/>
        </authorList>
    </citation>
    <scope>NUCLEOTIDE SEQUENCE</scope>
    <source>
        <strain evidence="5">Ka4C1</strain>
    </source>
</reference>
<evidence type="ECO:0000259" key="4">
    <source>
        <dbReference type="Pfam" id="PF21039"/>
    </source>
</evidence>
<dbReference type="Proteomes" id="UP000659654">
    <property type="component" value="Unassembled WGS sequence"/>
</dbReference>
<evidence type="ECO:0000313" key="7">
    <source>
        <dbReference type="Proteomes" id="UP000095284"/>
    </source>
</evidence>
<dbReference type="SUPFAM" id="SSF48371">
    <property type="entry name" value="ARM repeat"/>
    <property type="match status" value="1"/>
</dbReference>
<dbReference type="GO" id="GO:0005929">
    <property type="term" value="C:cilium"/>
    <property type="evidence" value="ECO:0007669"/>
    <property type="project" value="TreeGrafter"/>
</dbReference>
<dbReference type="AlphaFoldDB" id="A0A1I7RPM0"/>
<evidence type="ECO:0000313" key="8">
    <source>
        <dbReference type="Proteomes" id="UP000659654"/>
    </source>
</evidence>